<keyword evidence="8 14" id="KW-0560">Oxidoreductase</keyword>
<comment type="cofactor">
    <cofactor evidence="1">
        <name>Cu cation</name>
        <dbReference type="ChEBI" id="CHEBI:23378"/>
    </cofactor>
</comment>
<name>A0A4R4RYP1_9ACTN</name>
<evidence type="ECO:0000313" key="20">
    <source>
        <dbReference type="Proteomes" id="UP000295621"/>
    </source>
</evidence>
<comment type="caution">
    <text evidence="19">The sequence shown here is derived from an EMBL/GenBank/DDBJ whole genome shotgun (WGS) entry which is preliminary data.</text>
</comment>
<evidence type="ECO:0000256" key="13">
    <source>
        <dbReference type="PIRSR" id="PIRSR600269-51"/>
    </source>
</evidence>
<dbReference type="EC" id="1.4.3.-" evidence="14"/>
<comment type="cofactor">
    <cofactor evidence="14">
        <name>Cu cation</name>
        <dbReference type="ChEBI" id="CHEBI:23378"/>
    </cofactor>
    <text evidence="14">Contains 1 topaquinone per subunit.</text>
</comment>
<keyword evidence="20" id="KW-1185">Reference proteome</keyword>
<evidence type="ECO:0000256" key="11">
    <source>
        <dbReference type="ARBA" id="ARBA00023211"/>
    </source>
</evidence>
<dbReference type="InterPro" id="IPR049948">
    <property type="entry name" value="Cu_Am_ox_TPQ-bd"/>
</dbReference>
<keyword evidence="9 14" id="KW-0186">Copper</keyword>
<dbReference type="OrthoDB" id="9772590at2"/>
<evidence type="ECO:0000256" key="3">
    <source>
        <dbReference type="ARBA" id="ARBA00001947"/>
    </source>
</evidence>
<evidence type="ECO:0000256" key="1">
    <source>
        <dbReference type="ARBA" id="ARBA00001935"/>
    </source>
</evidence>
<dbReference type="Gene3D" id="3.10.450.40">
    <property type="match status" value="2"/>
</dbReference>
<evidence type="ECO:0000256" key="9">
    <source>
        <dbReference type="ARBA" id="ARBA00023008"/>
    </source>
</evidence>
<dbReference type="GO" id="GO:0048038">
    <property type="term" value="F:quinone binding"/>
    <property type="evidence" value="ECO:0007669"/>
    <property type="project" value="InterPro"/>
</dbReference>
<dbReference type="SUPFAM" id="SSF49998">
    <property type="entry name" value="Amine oxidase catalytic domain"/>
    <property type="match status" value="1"/>
</dbReference>
<evidence type="ECO:0000259" key="18">
    <source>
        <dbReference type="Pfam" id="PF21994"/>
    </source>
</evidence>
<feature type="domain" description="AGAO-like N2" evidence="18">
    <location>
        <begin position="46"/>
        <end position="121"/>
    </location>
</feature>
<evidence type="ECO:0000256" key="6">
    <source>
        <dbReference type="ARBA" id="ARBA00022723"/>
    </source>
</evidence>
<evidence type="ECO:0000256" key="14">
    <source>
        <dbReference type="RuleBase" id="RU000672"/>
    </source>
</evidence>
<evidence type="ECO:0000256" key="12">
    <source>
        <dbReference type="PIRSR" id="PIRSR600269-50"/>
    </source>
</evidence>
<keyword evidence="10" id="KW-1015">Disulfide bond</keyword>
<dbReference type="NCBIfam" id="NF008559">
    <property type="entry name" value="PRK11504.1"/>
    <property type="match status" value="1"/>
</dbReference>
<feature type="modified residue" description="2',4',5'-topaquinone" evidence="13">
    <location>
        <position position="416"/>
    </location>
</feature>
<dbReference type="SUPFAM" id="SSF54416">
    <property type="entry name" value="Amine oxidase N-terminal region"/>
    <property type="match status" value="2"/>
</dbReference>
<dbReference type="Proteomes" id="UP000295621">
    <property type="component" value="Unassembled WGS sequence"/>
</dbReference>
<dbReference type="Pfam" id="PF21994">
    <property type="entry name" value="AGAO-like_N2"/>
    <property type="match status" value="1"/>
</dbReference>
<dbReference type="InterPro" id="IPR000269">
    <property type="entry name" value="Cu_amine_oxidase"/>
</dbReference>
<comment type="similarity">
    <text evidence="4 14">Belongs to the copper/topaquinone oxidase family.</text>
</comment>
<comment type="cofactor">
    <cofactor evidence="2">
        <name>Mn(2+)</name>
        <dbReference type="ChEBI" id="CHEBI:29035"/>
    </cofactor>
</comment>
<dbReference type="InterPro" id="IPR016182">
    <property type="entry name" value="Cu_amine_oxidase_N-reg"/>
</dbReference>
<comment type="PTM">
    <text evidence="13 14">Topaquinone (TPQ) is generated by copper-dependent autoxidation of a specific tyrosyl residue.</text>
</comment>
<sequence length="681" mass="75533">MRGGSDTPYLVALRVQCLDDIGAGRRVYGVVTVTPVQTHPLQRLSADEIRAARALIDDHGLVSATTKFALLGLEEPDKMTVLGHRPGDPVDRRVRAVLLDLATGVTRIVLASLSRRTVDSVEEVDPVTDGQPAILLEELMTVDEIVKADPGWCEAMRRRGITDLDLVRPCPLAAGNFGIPGERGRRALHVLSFLQHRPEDHAWAHPIDGVVAYVDLIEKKVIELIDDAVLPIPEEEANHDDPAYTGPPRTTLKPIEITQPEGPSFTVEDDVVSWENWTFRVGFDPREGLVLHQLSWRDGDRLRPVVYRASLAEMVVPYADPSPVRFWQSYFDVGEYLLGQQVNSLELGCDCLGEIHYFDAVLADGDGEPRDVRNAVCLHEEDFGVLWKHTDIFTESAETRRQRRLVISFFVTVGNYDYGFYWYLYLDGTIQFEVKATGVVATSSYKPDSAYASEVAPGLGAPYHQHLYCVRLDMMVDGLDNAVDEMEIQQLPIGPANPNGNAFTRRTTRLRSEAEAVRTADPMAGRTWLISSSDATNRLGRPVAYELRPEGRPLLLADPASATANRAAFATKSLWVTRYDPAERFPAGDLINQHPGGAGLPAFVAADRAIEDQDIVLWHTFGAVHYPRPEDWPVMPVEYCGFTLRPVGFFDRNPTLDVPSGTTDHCGHHGGQGGHEQHHHG</sequence>
<dbReference type="GO" id="GO:0009308">
    <property type="term" value="P:amine metabolic process"/>
    <property type="evidence" value="ECO:0007669"/>
    <property type="project" value="UniProtKB-UniRule"/>
</dbReference>
<evidence type="ECO:0000256" key="7">
    <source>
        <dbReference type="ARBA" id="ARBA00022772"/>
    </source>
</evidence>
<comment type="cofactor">
    <cofactor evidence="3">
        <name>Zn(2+)</name>
        <dbReference type="ChEBI" id="CHEBI:29105"/>
    </cofactor>
</comment>
<feature type="active site" description="Schiff-base intermediate with substrate; via topaquinone" evidence="12">
    <location>
        <position position="416"/>
    </location>
</feature>
<evidence type="ECO:0000256" key="4">
    <source>
        <dbReference type="ARBA" id="ARBA00007983"/>
    </source>
</evidence>
<comment type="subunit">
    <text evidence="5">Homodimer.</text>
</comment>
<dbReference type="PANTHER" id="PTHR10638:SF86">
    <property type="entry name" value="COPPER AMINE OXIDASE 1-RELATED"/>
    <property type="match status" value="1"/>
</dbReference>
<feature type="domain" description="Copper amine oxidase catalytic" evidence="16">
    <location>
        <begin position="255"/>
        <end position="656"/>
    </location>
</feature>
<dbReference type="PROSITE" id="PS01164">
    <property type="entry name" value="COPPER_AMINE_OXID_1"/>
    <property type="match status" value="1"/>
</dbReference>
<dbReference type="FunFam" id="2.70.98.20:FF:000001">
    <property type="entry name" value="Amine oxidase"/>
    <property type="match status" value="1"/>
</dbReference>
<evidence type="ECO:0000256" key="2">
    <source>
        <dbReference type="ARBA" id="ARBA00001936"/>
    </source>
</evidence>
<accession>A0A4R4RYP1</accession>
<dbReference type="EMBL" id="SMKL01000003">
    <property type="protein sequence ID" value="TDC54529.1"/>
    <property type="molecule type" value="Genomic_DNA"/>
</dbReference>
<dbReference type="Gene3D" id="2.70.98.20">
    <property type="entry name" value="Copper amine oxidase, catalytic domain"/>
    <property type="match status" value="1"/>
</dbReference>
<evidence type="ECO:0000256" key="8">
    <source>
        <dbReference type="ARBA" id="ARBA00023002"/>
    </source>
</evidence>
<dbReference type="InterPro" id="IPR054157">
    <property type="entry name" value="AGAO-like_N2"/>
</dbReference>
<dbReference type="AlphaFoldDB" id="A0A4R4RYP1"/>
<dbReference type="GO" id="GO:0008131">
    <property type="term" value="F:primary methylamine oxidase activity"/>
    <property type="evidence" value="ECO:0007669"/>
    <property type="project" value="InterPro"/>
</dbReference>
<keyword evidence="6 14" id="KW-0479">Metal-binding</keyword>
<feature type="active site" description="Proton acceptor" evidence="12">
    <location>
        <position position="332"/>
    </location>
</feature>
<keyword evidence="11" id="KW-0464">Manganese</keyword>
<evidence type="ECO:0000256" key="15">
    <source>
        <dbReference type="SAM" id="MobiDB-lite"/>
    </source>
</evidence>
<dbReference type="Pfam" id="PF02728">
    <property type="entry name" value="Cu_amine_oxidN3"/>
    <property type="match status" value="1"/>
</dbReference>
<evidence type="ECO:0000256" key="5">
    <source>
        <dbReference type="ARBA" id="ARBA00011738"/>
    </source>
</evidence>
<feature type="region of interest" description="Disordered" evidence="15">
    <location>
        <begin position="660"/>
        <end position="681"/>
    </location>
</feature>
<dbReference type="GO" id="GO:0005507">
    <property type="term" value="F:copper ion binding"/>
    <property type="evidence" value="ECO:0007669"/>
    <property type="project" value="InterPro"/>
</dbReference>
<evidence type="ECO:0000313" key="19">
    <source>
        <dbReference type="EMBL" id="TDC54529.1"/>
    </source>
</evidence>
<evidence type="ECO:0000256" key="10">
    <source>
        <dbReference type="ARBA" id="ARBA00023157"/>
    </source>
</evidence>
<gene>
    <name evidence="19" type="ORF">E1212_01880</name>
</gene>
<protein>
    <recommendedName>
        <fullName evidence="14">Amine oxidase</fullName>
        <ecNumber evidence="14">1.4.3.-</ecNumber>
    </recommendedName>
</protein>
<dbReference type="InterPro" id="IPR015802">
    <property type="entry name" value="Cu_amine_oxidase_N3"/>
</dbReference>
<dbReference type="Pfam" id="PF01179">
    <property type="entry name" value="Cu_amine_oxid"/>
    <property type="match status" value="1"/>
</dbReference>
<dbReference type="InterPro" id="IPR036460">
    <property type="entry name" value="Cu_amine_oxidase_C_sf"/>
</dbReference>
<feature type="domain" description="Copper amine oxidase N3-terminal" evidence="17">
    <location>
        <begin position="132"/>
        <end position="231"/>
    </location>
</feature>
<dbReference type="InterPro" id="IPR015798">
    <property type="entry name" value="Cu_amine_oxidase_C"/>
</dbReference>
<proteinExistence type="inferred from homology"/>
<reference evidence="19 20" key="1">
    <citation type="submission" date="2019-02" db="EMBL/GenBank/DDBJ databases">
        <title>Draft genome sequences of novel Actinobacteria.</title>
        <authorList>
            <person name="Sahin N."/>
            <person name="Ay H."/>
            <person name="Saygin H."/>
        </authorList>
    </citation>
    <scope>NUCLEOTIDE SEQUENCE [LARGE SCALE GENOMIC DNA]</scope>
    <source>
        <strain evidence="19 20">KC603</strain>
    </source>
</reference>
<evidence type="ECO:0000259" key="16">
    <source>
        <dbReference type="Pfam" id="PF01179"/>
    </source>
</evidence>
<dbReference type="PANTHER" id="PTHR10638">
    <property type="entry name" value="COPPER AMINE OXIDASE"/>
    <property type="match status" value="1"/>
</dbReference>
<keyword evidence="7 12" id="KW-0801">TPQ</keyword>
<evidence type="ECO:0000259" key="17">
    <source>
        <dbReference type="Pfam" id="PF02728"/>
    </source>
</evidence>
<organism evidence="19 20">
    <name type="scientific">Jiangella ureilytica</name>
    <dbReference type="NCBI Taxonomy" id="2530374"/>
    <lineage>
        <taxon>Bacteria</taxon>
        <taxon>Bacillati</taxon>
        <taxon>Actinomycetota</taxon>
        <taxon>Actinomycetes</taxon>
        <taxon>Jiangellales</taxon>
        <taxon>Jiangellaceae</taxon>
        <taxon>Jiangella</taxon>
    </lineage>
</organism>